<evidence type="ECO:0000259" key="3">
    <source>
        <dbReference type="Pfam" id="PF10551"/>
    </source>
</evidence>
<reference evidence="4" key="1">
    <citation type="submission" date="2019-09" db="EMBL/GenBank/DDBJ databases">
        <title>Draft genome information of white flower Hibiscus syriacus.</title>
        <authorList>
            <person name="Kim Y.-M."/>
        </authorList>
    </citation>
    <scope>NUCLEOTIDE SEQUENCE [LARGE SCALE GENOMIC DNA]</scope>
    <source>
        <strain evidence="4">YM2019G1</strain>
    </source>
</reference>
<comment type="caution">
    <text evidence="4">The sequence shown here is derived from an EMBL/GenBank/DDBJ whole genome shotgun (WGS) entry which is preliminary data.</text>
</comment>
<name>A0A6A2YPJ8_HIBSY</name>
<evidence type="ECO:0000313" key="4">
    <source>
        <dbReference type="EMBL" id="KAE8681300.1"/>
    </source>
</evidence>
<dbReference type="InterPro" id="IPR018289">
    <property type="entry name" value="MULE_transposase_dom"/>
</dbReference>
<dbReference type="PANTHER" id="PTHR31973">
    <property type="entry name" value="POLYPROTEIN, PUTATIVE-RELATED"/>
    <property type="match status" value="1"/>
</dbReference>
<dbReference type="AlphaFoldDB" id="A0A6A2YPJ8"/>
<dbReference type="Pfam" id="PF10551">
    <property type="entry name" value="MULE"/>
    <property type="match status" value="1"/>
</dbReference>
<feature type="region of interest" description="Disordered" evidence="1">
    <location>
        <begin position="71"/>
        <end position="117"/>
    </location>
</feature>
<evidence type="ECO:0000259" key="2">
    <source>
        <dbReference type="Pfam" id="PF03108"/>
    </source>
</evidence>
<feature type="domain" description="MULE transposase" evidence="3">
    <location>
        <begin position="316"/>
        <end position="411"/>
    </location>
</feature>
<feature type="domain" description="Transposase MuDR plant" evidence="2">
    <location>
        <begin position="122"/>
        <end position="180"/>
    </location>
</feature>
<keyword evidence="5" id="KW-1185">Reference proteome</keyword>
<dbReference type="InterPro" id="IPR004332">
    <property type="entry name" value="Transposase_MuDR"/>
</dbReference>
<sequence length="437" mass="50247">MHETHETYETFMFELNSEEDMEYVVDGTDSSVSSFEYSENEVSEEDGFVHEVHVGVDFKRDFNGLNNRDEGNIDASLNDENETDGVESLHTENESFSESDTDGRGKHRCPKFNDETDMENPQFKVGMNFGDKLKFKEAVRQYGIKNKVDIIFKRTDSVRVHAVCKEGCPWYIWASRVDRKDETNTSQQIKSYVGDHNYLMGFKNKNATYKWMAKIYLEKFKANPQYPITALRQDVLEDHVYKVSLSKCLRVKHLALDMVLGSHKGQYSKIYDYLGKIRSSNPGSTTILKLDNRMFERMYICLQACKEGFKGCRHIISIDGCHLKGNYGGTLLAAAGIDGNDSIYPITFVVVESENESSWTWFLLLLTTDLEIETSHNITFMSNKKKGLVETMVHVLPNAEHRICVTHLYSNFKNNAQFKGKNLKDAQWKTARATYKK</sequence>
<dbReference type="EMBL" id="VEPZ02001309">
    <property type="protein sequence ID" value="KAE8681300.1"/>
    <property type="molecule type" value="Genomic_DNA"/>
</dbReference>
<dbReference type="PANTHER" id="PTHR31973:SF187">
    <property type="entry name" value="MUTATOR TRANSPOSASE MUDRA PROTEIN"/>
    <property type="match status" value="1"/>
</dbReference>
<dbReference type="Proteomes" id="UP000436088">
    <property type="component" value="Unassembled WGS sequence"/>
</dbReference>
<evidence type="ECO:0008006" key="6">
    <source>
        <dbReference type="Google" id="ProtNLM"/>
    </source>
</evidence>
<proteinExistence type="predicted"/>
<organism evidence="4 5">
    <name type="scientific">Hibiscus syriacus</name>
    <name type="common">Rose of Sharon</name>
    <dbReference type="NCBI Taxonomy" id="106335"/>
    <lineage>
        <taxon>Eukaryota</taxon>
        <taxon>Viridiplantae</taxon>
        <taxon>Streptophyta</taxon>
        <taxon>Embryophyta</taxon>
        <taxon>Tracheophyta</taxon>
        <taxon>Spermatophyta</taxon>
        <taxon>Magnoliopsida</taxon>
        <taxon>eudicotyledons</taxon>
        <taxon>Gunneridae</taxon>
        <taxon>Pentapetalae</taxon>
        <taxon>rosids</taxon>
        <taxon>malvids</taxon>
        <taxon>Malvales</taxon>
        <taxon>Malvaceae</taxon>
        <taxon>Malvoideae</taxon>
        <taxon>Hibiscus</taxon>
    </lineage>
</organism>
<accession>A0A6A2YPJ8</accession>
<evidence type="ECO:0000313" key="5">
    <source>
        <dbReference type="Proteomes" id="UP000436088"/>
    </source>
</evidence>
<protein>
    <recommendedName>
        <fullName evidence="6">Transposase MuDR plant domain-containing protein</fullName>
    </recommendedName>
</protein>
<dbReference type="Pfam" id="PF03108">
    <property type="entry name" value="DBD_Tnp_Mut"/>
    <property type="match status" value="1"/>
</dbReference>
<gene>
    <name evidence="4" type="ORF">F3Y22_tig00111331pilonHSYRG00096</name>
</gene>
<dbReference type="OrthoDB" id="1001935at2759"/>
<evidence type="ECO:0000256" key="1">
    <source>
        <dbReference type="SAM" id="MobiDB-lite"/>
    </source>
</evidence>